<evidence type="ECO:0000256" key="1">
    <source>
        <dbReference type="SAM" id="MobiDB-lite"/>
    </source>
</evidence>
<reference evidence="2" key="1">
    <citation type="submission" date="2023-10" db="EMBL/GenBank/DDBJ databases">
        <authorList>
            <person name="Chen Y."/>
            <person name="Shah S."/>
            <person name="Dougan E. K."/>
            <person name="Thang M."/>
            <person name="Chan C."/>
        </authorList>
    </citation>
    <scope>NUCLEOTIDE SEQUENCE [LARGE SCALE GENOMIC DNA]</scope>
</reference>
<accession>A0ABN9T136</accession>
<name>A0ABN9T136_9DINO</name>
<keyword evidence="3" id="KW-1185">Reference proteome</keyword>
<feature type="region of interest" description="Disordered" evidence="1">
    <location>
        <begin position="69"/>
        <end position="101"/>
    </location>
</feature>
<proteinExistence type="predicted"/>
<dbReference type="Proteomes" id="UP001189429">
    <property type="component" value="Unassembled WGS sequence"/>
</dbReference>
<comment type="caution">
    <text evidence="2">The sequence shown here is derived from an EMBL/GenBank/DDBJ whole genome shotgun (WGS) entry which is preliminary data.</text>
</comment>
<evidence type="ECO:0000313" key="3">
    <source>
        <dbReference type="Proteomes" id="UP001189429"/>
    </source>
</evidence>
<organism evidence="2 3">
    <name type="scientific">Prorocentrum cordatum</name>
    <dbReference type="NCBI Taxonomy" id="2364126"/>
    <lineage>
        <taxon>Eukaryota</taxon>
        <taxon>Sar</taxon>
        <taxon>Alveolata</taxon>
        <taxon>Dinophyceae</taxon>
        <taxon>Prorocentrales</taxon>
        <taxon>Prorocentraceae</taxon>
        <taxon>Prorocentrum</taxon>
    </lineage>
</organism>
<gene>
    <name evidence="2" type="ORF">PCOR1329_LOCUS34559</name>
</gene>
<protein>
    <submittedName>
        <fullName evidence="2">Uncharacterized protein</fullName>
    </submittedName>
</protein>
<evidence type="ECO:0000313" key="2">
    <source>
        <dbReference type="EMBL" id="CAK0838659.1"/>
    </source>
</evidence>
<dbReference type="EMBL" id="CAUYUJ010014239">
    <property type="protein sequence ID" value="CAK0838659.1"/>
    <property type="molecule type" value="Genomic_DNA"/>
</dbReference>
<sequence>MKIALHHYGGRALRLVAEIETGIAEDNFVLRACSFMPKGTTRKIVLPVCSALFFQRTLQEDVERICRREQRRGHADHEEGCEARKGRAKEMRVARQDEQAV</sequence>